<evidence type="ECO:0000256" key="1">
    <source>
        <dbReference type="ARBA" id="ARBA00004319"/>
    </source>
</evidence>
<proteinExistence type="inferred from homology"/>
<dbReference type="PANTHER" id="PTHR19316">
    <property type="entry name" value="PROTEIN FOLDING REGULATOR"/>
    <property type="match status" value="1"/>
</dbReference>
<dbReference type="GO" id="GO:0005788">
    <property type="term" value="C:endoplasmic reticulum lumen"/>
    <property type="evidence" value="ECO:0007669"/>
    <property type="project" value="UniProtKB-SubCell"/>
</dbReference>
<comment type="caution">
    <text evidence="13">The sequence shown here is derived from an EMBL/GenBank/DDBJ whole genome shotgun (WGS) entry which is preliminary data.</text>
</comment>
<keyword evidence="14" id="KW-1185">Reference proteome</keyword>
<evidence type="ECO:0000256" key="3">
    <source>
        <dbReference type="ARBA" id="ARBA00015352"/>
    </source>
</evidence>
<dbReference type="InterPro" id="IPR050693">
    <property type="entry name" value="Hsp70_NEF-Inhibitors"/>
</dbReference>
<feature type="chain" id="PRO_5043720249" description="Nucleotide exchange factor SIL1" evidence="11">
    <location>
        <begin position="19"/>
        <end position="449"/>
    </location>
</feature>
<evidence type="ECO:0000313" key="14">
    <source>
        <dbReference type="Proteomes" id="UP001066276"/>
    </source>
</evidence>
<keyword evidence="8" id="KW-0811">Translocation</keyword>
<dbReference type="SUPFAM" id="SSF48371">
    <property type="entry name" value="ARM repeat"/>
    <property type="match status" value="1"/>
</dbReference>
<feature type="domain" description="Nucleotide exchange factor Fes1" evidence="12">
    <location>
        <begin position="131"/>
        <end position="211"/>
    </location>
</feature>
<evidence type="ECO:0000256" key="9">
    <source>
        <dbReference type="ARBA" id="ARBA00023180"/>
    </source>
</evidence>
<dbReference type="FunFam" id="1.25.10.10:FF:000148">
    <property type="entry name" value="SIL1 nucleotide exchange factor"/>
    <property type="match status" value="1"/>
</dbReference>
<evidence type="ECO:0000256" key="8">
    <source>
        <dbReference type="ARBA" id="ARBA00023010"/>
    </source>
</evidence>
<dbReference type="Pfam" id="PF08609">
    <property type="entry name" value="Fes1"/>
    <property type="match status" value="1"/>
</dbReference>
<dbReference type="PANTHER" id="PTHR19316:SF35">
    <property type="entry name" value="NUCLEOTIDE EXCHANGE FACTOR SIL1"/>
    <property type="match status" value="1"/>
</dbReference>
<accession>A0AAV7L0Z9</accession>
<evidence type="ECO:0000259" key="12">
    <source>
        <dbReference type="Pfam" id="PF08609"/>
    </source>
</evidence>
<dbReference type="Gene3D" id="1.25.10.10">
    <property type="entry name" value="Leucine-rich Repeat Variant"/>
    <property type="match status" value="1"/>
</dbReference>
<dbReference type="GO" id="GO:0000774">
    <property type="term" value="F:adenyl-nucleotide exchange factor activity"/>
    <property type="evidence" value="ECO:0007669"/>
    <property type="project" value="TreeGrafter"/>
</dbReference>
<gene>
    <name evidence="13" type="ORF">NDU88_005345</name>
</gene>
<evidence type="ECO:0000256" key="5">
    <source>
        <dbReference type="ARBA" id="ARBA00022729"/>
    </source>
</evidence>
<name>A0AAV7L0Z9_PLEWA</name>
<keyword evidence="7" id="KW-0653">Protein transport</keyword>
<evidence type="ECO:0000256" key="2">
    <source>
        <dbReference type="ARBA" id="ARBA00010588"/>
    </source>
</evidence>
<reference evidence="13" key="1">
    <citation type="journal article" date="2022" name="bioRxiv">
        <title>Sequencing and chromosome-scale assembly of the giantPleurodeles waltlgenome.</title>
        <authorList>
            <person name="Brown T."/>
            <person name="Elewa A."/>
            <person name="Iarovenko S."/>
            <person name="Subramanian E."/>
            <person name="Araus A.J."/>
            <person name="Petzold A."/>
            <person name="Susuki M."/>
            <person name="Suzuki K.-i.T."/>
            <person name="Hayashi T."/>
            <person name="Toyoda A."/>
            <person name="Oliveira C."/>
            <person name="Osipova E."/>
            <person name="Leigh N.D."/>
            <person name="Simon A."/>
            <person name="Yun M.H."/>
        </authorList>
    </citation>
    <scope>NUCLEOTIDE SEQUENCE</scope>
    <source>
        <strain evidence="13">20211129_DDA</strain>
        <tissue evidence="13">Liver</tissue>
    </source>
</reference>
<evidence type="ECO:0000256" key="11">
    <source>
        <dbReference type="SAM" id="SignalP"/>
    </source>
</evidence>
<evidence type="ECO:0000313" key="13">
    <source>
        <dbReference type="EMBL" id="KAJ1085212.1"/>
    </source>
</evidence>
<keyword evidence="6" id="KW-0256">Endoplasmic reticulum</keyword>
<dbReference type="Proteomes" id="UP001066276">
    <property type="component" value="Chromosome 12"/>
</dbReference>
<comment type="similarity">
    <text evidence="2">Belongs to the SIL1 family.</text>
</comment>
<evidence type="ECO:0000256" key="6">
    <source>
        <dbReference type="ARBA" id="ARBA00022824"/>
    </source>
</evidence>
<dbReference type="AlphaFoldDB" id="A0AAV7L0Z9"/>
<dbReference type="EMBL" id="JANPWB010000016">
    <property type="protein sequence ID" value="KAJ1085212.1"/>
    <property type="molecule type" value="Genomic_DNA"/>
</dbReference>
<comment type="subcellular location">
    <subcellularLocation>
        <location evidence="1">Endoplasmic reticulum lumen</location>
    </subcellularLocation>
</comment>
<dbReference type="InterPro" id="IPR013918">
    <property type="entry name" value="Nucleotide_exch_fac_Fes1"/>
</dbReference>
<dbReference type="GO" id="GO:0015031">
    <property type="term" value="P:protein transport"/>
    <property type="evidence" value="ECO:0007669"/>
    <property type="project" value="UniProtKB-KW"/>
</dbReference>
<keyword evidence="5 11" id="KW-0732">Signal</keyword>
<comment type="function">
    <text evidence="10">Required for protein translocation and folding in the endoplasmic reticulum (ER). Functions as a nucleotide exchange factor for the ER lumenal chaperone HSPA5.</text>
</comment>
<evidence type="ECO:0000256" key="7">
    <source>
        <dbReference type="ARBA" id="ARBA00022927"/>
    </source>
</evidence>
<dbReference type="InterPro" id="IPR011989">
    <property type="entry name" value="ARM-like"/>
</dbReference>
<keyword evidence="4" id="KW-0813">Transport</keyword>
<evidence type="ECO:0000256" key="10">
    <source>
        <dbReference type="ARBA" id="ARBA00037748"/>
    </source>
</evidence>
<keyword evidence="9" id="KW-0325">Glycoprotein</keyword>
<feature type="signal peptide" evidence="11">
    <location>
        <begin position="1"/>
        <end position="18"/>
    </location>
</feature>
<protein>
    <recommendedName>
        <fullName evidence="3">Nucleotide exchange factor SIL1</fullName>
    </recommendedName>
</protein>
<organism evidence="13 14">
    <name type="scientific">Pleurodeles waltl</name>
    <name type="common">Iberian ribbed newt</name>
    <dbReference type="NCBI Taxonomy" id="8319"/>
    <lineage>
        <taxon>Eukaryota</taxon>
        <taxon>Metazoa</taxon>
        <taxon>Chordata</taxon>
        <taxon>Craniata</taxon>
        <taxon>Vertebrata</taxon>
        <taxon>Euteleostomi</taxon>
        <taxon>Amphibia</taxon>
        <taxon>Batrachia</taxon>
        <taxon>Caudata</taxon>
        <taxon>Salamandroidea</taxon>
        <taxon>Salamandridae</taxon>
        <taxon>Pleurodelinae</taxon>
        <taxon>Pleurodeles</taxon>
    </lineage>
</organism>
<evidence type="ECO:0000256" key="4">
    <source>
        <dbReference type="ARBA" id="ARBA00022448"/>
    </source>
</evidence>
<sequence>MGLVLLLVCTLFLCTASSQDTSDKAFALITTGGSSAKEDTAEEAVVEDDLDPEDQQVFHPTHEWQVVRPGQAVPPGLHMRLNLQTGVNEAKLQGTEAAAKKGTKKETKLHLDPRLYTPQELKEALAKIKEDAAAESPEEKTRKEEVKQKFRPIEELKQEFERLQMNIESDFQIMTRLLQVLNSSKSTLDEKSAALYDLEYYVHQVDNAQDLLPLGGLQLVINGLNSTEPVLKERSAFVLGAALSSNPKVQIKAVEGGALQKLLVILATGQPLPVKKKALFALSCLLRQFPYAQQQFLRLGGLDVLKGLYRDKETQNLSVRVVTLLYDLIVEKKIALEAANGSEIEKEKSQQYSQVDLIGAVVDQGWCTLIPGLLGVPDHDHREKVLKIIKLLLSTCEDSFKTDEQLGTTLSVLIREYQDLWTEEQREGEKDGYFKEIFSTVSGIMEGLR</sequence>
<dbReference type="InterPro" id="IPR016024">
    <property type="entry name" value="ARM-type_fold"/>
</dbReference>